<dbReference type="SUPFAM" id="SSF100950">
    <property type="entry name" value="NagB/RpiA/CoA transferase-like"/>
    <property type="match status" value="1"/>
</dbReference>
<comment type="catalytic activity">
    <reaction evidence="5">
        <text>(6S)-5-formyl-5,6,7,8-tetrahydrofolate + ATP = (6R)-5,10-methenyltetrahydrofolate + ADP + phosphate</text>
        <dbReference type="Rhea" id="RHEA:10488"/>
        <dbReference type="ChEBI" id="CHEBI:30616"/>
        <dbReference type="ChEBI" id="CHEBI:43474"/>
        <dbReference type="ChEBI" id="CHEBI:57455"/>
        <dbReference type="ChEBI" id="CHEBI:57457"/>
        <dbReference type="ChEBI" id="CHEBI:456216"/>
        <dbReference type="EC" id="6.3.3.2"/>
    </reaction>
</comment>
<gene>
    <name evidence="6" type="ORF">F0L68_36750</name>
</gene>
<feature type="binding site" evidence="4">
    <location>
        <begin position="11"/>
        <end position="15"/>
    </location>
    <ligand>
        <name>ATP</name>
        <dbReference type="ChEBI" id="CHEBI:30616"/>
    </ligand>
</feature>
<dbReference type="EC" id="6.3.3.2" evidence="5"/>
<name>A0A5B2WJX6_9PSEU</name>
<keyword evidence="6" id="KW-0436">Ligase</keyword>
<proteinExistence type="inferred from homology"/>
<dbReference type="NCBIfam" id="TIGR02727">
    <property type="entry name" value="MTHFS_bact"/>
    <property type="match status" value="1"/>
</dbReference>
<keyword evidence="5" id="KW-0479">Metal-binding</keyword>
<evidence type="ECO:0000256" key="5">
    <source>
        <dbReference type="RuleBase" id="RU361279"/>
    </source>
</evidence>
<dbReference type="EMBL" id="VUOB01000077">
    <property type="protein sequence ID" value="KAA2252161.1"/>
    <property type="molecule type" value="Genomic_DNA"/>
</dbReference>
<organism evidence="6 7">
    <name type="scientific">Solihabitans fulvus</name>
    <dbReference type="NCBI Taxonomy" id="1892852"/>
    <lineage>
        <taxon>Bacteria</taxon>
        <taxon>Bacillati</taxon>
        <taxon>Actinomycetota</taxon>
        <taxon>Actinomycetes</taxon>
        <taxon>Pseudonocardiales</taxon>
        <taxon>Pseudonocardiaceae</taxon>
        <taxon>Solihabitans</taxon>
    </lineage>
</organism>
<dbReference type="Proteomes" id="UP000323454">
    <property type="component" value="Unassembled WGS sequence"/>
</dbReference>
<evidence type="ECO:0000256" key="3">
    <source>
        <dbReference type="ARBA" id="ARBA00022840"/>
    </source>
</evidence>
<dbReference type="PANTHER" id="PTHR23407:SF1">
    <property type="entry name" value="5-FORMYLTETRAHYDROFOLATE CYCLO-LIGASE"/>
    <property type="match status" value="1"/>
</dbReference>
<keyword evidence="2 4" id="KW-0547">Nucleotide-binding</keyword>
<dbReference type="InterPro" id="IPR002698">
    <property type="entry name" value="FTHF_cligase"/>
</dbReference>
<dbReference type="InterPro" id="IPR024185">
    <property type="entry name" value="FTHF_cligase-like_sf"/>
</dbReference>
<dbReference type="GO" id="GO:0030272">
    <property type="term" value="F:5-formyltetrahydrofolate cyclo-ligase activity"/>
    <property type="evidence" value="ECO:0007669"/>
    <property type="project" value="UniProtKB-EC"/>
</dbReference>
<reference evidence="6 7" key="1">
    <citation type="submission" date="2019-09" db="EMBL/GenBank/DDBJ databases">
        <title>Goodfellowia gen. nov., a new genus of the Pseudonocardineae related to Actinoalloteichus, containing Goodfellowia coeruleoviolacea gen. nov., comb. nov. gen. nov., comb. nov.</title>
        <authorList>
            <person name="Labeda D."/>
        </authorList>
    </citation>
    <scope>NUCLEOTIDE SEQUENCE [LARGE SCALE GENOMIC DNA]</scope>
    <source>
        <strain evidence="6 7">AN110305</strain>
    </source>
</reference>
<feature type="binding site" evidence="4">
    <location>
        <position position="65"/>
    </location>
    <ligand>
        <name>substrate</name>
    </ligand>
</feature>
<evidence type="ECO:0000256" key="2">
    <source>
        <dbReference type="ARBA" id="ARBA00022741"/>
    </source>
</evidence>
<dbReference type="GO" id="GO:0009396">
    <property type="term" value="P:folic acid-containing compound biosynthetic process"/>
    <property type="evidence" value="ECO:0007669"/>
    <property type="project" value="TreeGrafter"/>
</dbReference>
<keyword evidence="5" id="KW-0460">Magnesium</keyword>
<sequence length="202" mass="20648">MPEDAERAARKAETRTRLLAARRAVPAPVRAREAAELTRIALGALGAFGVSPGDTVCGYLPVGTEPGSAALLDGLRAAGCRVLLPVVVGAAPLDWAEYTGPDGLRPGPHGLREPSGATLGPSSVGLAALVLVPALAVDRAGVRLGRGGGHYDRSLPLARPDTPLVAVVRSAELVAELPAEPHDVRMTAALTPSGLHALGRPR</sequence>
<dbReference type="AlphaFoldDB" id="A0A5B2WJX6"/>
<evidence type="ECO:0000313" key="7">
    <source>
        <dbReference type="Proteomes" id="UP000323454"/>
    </source>
</evidence>
<evidence type="ECO:0000313" key="6">
    <source>
        <dbReference type="EMBL" id="KAA2252161.1"/>
    </source>
</evidence>
<protein>
    <recommendedName>
        <fullName evidence="5">5-formyltetrahydrofolate cyclo-ligase</fullName>
        <ecNumber evidence="5">6.3.3.2</ecNumber>
    </recommendedName>
</protein>
<dbReference type="Pfam" id="PF01812">
    <property type="entry name" value="5-FTHF_cyc-lig"/>
    <property type="match status" value="1"/>
</dbReference>
<feature type="binding site" evidence="4">
    <location>
        <position position="60"/>
    </location>
    <ligand>
        <name>substrate</name>
    </ligand>
</feature>
<comment type="similarity">
    <text evidence="1 5">Belongs to the 5-formyltetrahydrofolate cyclo-ligase family.</text>
</comment>
<comment type="cofactor">
    <cofactor evidence="5">
        <name>Mg(2+)</name>
        <dbReference type="ChEBI" id="CHEBI:18420"/>
    </cofactor>
</comment>
<comment type="caution">
    <text evidence="6">The sequence shown here is derived from an EMBL/GenBank/DDBJ whole genome shotgun (WGS) entry which is preliminary data.</text>
</comment>
<feature type="binding site" evidence="4">
    <location>
        <begin position="143"/>
        <end position="151"/>
    </location>
    <ligand>
        <name>ATP</name>
        <dbReference type="ChEBI" id="CHEBI:30616"/>
    </ligand>
</feature>
<dbReference type="GO" id="GO:0046872">
    <property type="term" value="F:metal ion binding"/>
    <property type="evidence" value="ECO:0007669"/>
    <property type="project" value="UniProtKB-KW"/>
</dbReference>
<dbReference type="PIRSF" id="PIRSF006806">
    <property type="entry name" value="FTHF_cligase"/>
    <property type="match status" value="1"/>
</dbReference>
<keyword evidence="7" id="KW-1185">Reference proteome</keyword>
<dbReference type="Gene3D" id="3.40.50.10420">
    <property type="entry name" value="NagB/RpiA/CoA transferase-like"/>
    <property type="match status" value="1"/>
</dbReference>
<dbReference type="PANTHER" id="PTHR23407">
    <property type="entry name" value="ATPASE INHIBITOR/5-FORMYLTETRAHYDROFOLATE CYCLO-LIGASE"/>
    <property type="match status" value="1"/>
</dbReference>
<dbReference type="OrthoDB" id="3242798at2"/>
<dbReference type="GO" id="GO:0035999">
    <property type="term" value="P:tetrahydrofolate interconversion"/>
    <property type="evidence" value="ECO:0007669"/>
    <property type="project" value="TreeGrafter"/>
</dbReference>
<evidence type="ECO:0000256" key="4">
    <source>
        <dbReference type="PIRSR" id="PIRSR006806-1"/>
    </source>
</evidence>
<dbReference type="InterPro" id="IPR037171">
    <property type="entry name" value="NagB/RpiA_transferase-like"/>
</dbReference>
<reference evidence="6 7" key="2">
    <citation type="submission" date="2019-09" db="EMBL/GenBank/DDBJ databases">
        <authorList>
            <person name="Jin C."/>
        </authorList>
    </citation>
    <scope>NUCLEOTIDE SEQUENCE [LARGE SCALE GENOMIC DNA]</scope>
    <source>
        <strain evidence="6 7">AN110305</strain>
    </source>
</reference>
<evidence type="ECO:0000256" key="1">
    <source>
        <dbReference type="ARBA" id="ARBA00010638"/>
    </source>
</evidence>
<dbReference type="GO" id="GO:0005524">
    <property type="term" value="F:ATP binding"/>
    <property type="evidence" value="ECO:0007669"/>
    <property type="project" value="UniProtKB-KW"/>
</dbReference>
<keyword evidence="3 4" id="KW-0067">ATP-binding</keyword>
<accession>A0A5B2WJX6</accession>